<feature type="chain" id="PRO_5004633358" evidence="1">
    <location>
        <begin position="23"/>
        <end position="147"/>
    </location>
</feature>
<dbReference type="RefSeq" id="WP_021589476.1">
    <property type="nucleotide sequence ID" value="NZ_AWEY01000018.1"/>
</dbReference>
<proteinExistence type="predicted"/>
<accession>U2QE08</accession>
<organism evidence="2 3">
    <name type="scientific">Segatella baroniae F0067</name>
    <dbReference type="NCBI Taxonomy" id="1115809"/>
    <lineage>
        <taxon>Bacteria</taxon>
        <taxon>Pseudomonadati</taxon>
        <taxon>Bacteroidota</taxon>
        <taxon>Bacteroidia</taxon>
        <taxon>Bacteroidales</taxon>
        <taxon>Prevotellaceae</taxon>
        <taxon>Segatella</taxon>
    </lineage>
</organism>
<evidence type="ECO:0000256" key="1">
    <source>
        <dbReference type="SAM" id="SignalP"/>
    </source>
</evidence>
<gene>
    <name evidence="2" type="ORF">HMPREF9135_1993</name>
</gene>
<dbReference type="EMBL" id="AWEY01000018">
    <property type="protein sequence ID" value="ERK39543.1"/>
    <property type="molecule type" value="Genomic_DNA"/>
</dbReference>
<feature type="signal peptide" evidence="1">
    <location>
        <begin position="1"/>
        <end position="22"/>
    </location>
</feature>
<protein>
    <submittedName>
        <fullName evidence="2">Uncharacterized protein</fullName>
    </submittedName>
</protein>
<dbReference type="PATRIC" id="fig|1115809.3.peg.1087"/>
<name>U2QE08_9BACT</name>
<keyword evidence="1" id="KW-0732">Signal</keyword>
<dbReference type="AlphaFoldDB" id="U2QE08"/>
<dbReference type="Proteomes" id="UP000016648">
    <property type="component" value="Unassembled WGS sequence"/>
</dbReference>
<keyword evidence="3" id="KW-1185">Reference proteome</keyword>
<comment type="caution">
    <text evidence="2">The sequence shown here is derived from an EMBL/GenBank/DDBJ whole genome shotgun (WGS) entry which is preliminary data.</text>
</comment>
<sequence>MHYMKTTTLILVGVLMSLHVWAEDPSGGKPKFNPEKFQAALEQFITSEAELTNDEATKFFPVYRMMMKQQRTYFEQIRRYRHTNPADERACREAIVKSDLLDIQIKRTQQSYHQKFLKILPAGKVFRILKAEERFHRREFKKAFDKK</sequence>
<evidence type="ECO:0000313" key="2">
    <source>
        <dbReference type="EMBL" id="ERK39543.1"/>
    </source>
</evidence>
<reference evidence="2 3" key="1">
    <citation type="submission" date="2013-08" db="EMBL/GenBank/DDBJ databases">
        <authorList>
            <person name="Durkin A.S."/>
            <person name="Haft D.R."/>
            <person name="McCorrison J."/>
            <person name="Torralba M."/>
            <person name="Gillis M."/>
            <person name="Haft D.H."/>
            <person name="Methe B."/>
            <person name="Sutton G."/>
            <person name="Nelson K.E."/>
        </authorList>
    </citation>
    <scope>NUCLEOTIDE SEQUENCE [LARGE SCALE GENOMIC DNA]</scope>
    <source>
        <strain evidence="2 3">F0067</strain>
    </source>
</reference>
<evidence type="ECO:0000313" key="3">
    <source>
        <dbReference type="Proteomes" id="UP000016648"/>
    </source>
</evidence>